<accession>A0A2H3KYY9</accession>
<dbReference type="Proteomes" id="UP000220922">
    <property type="component" value="Unassembled WGS sequence"/>
</dbReference>
<evidence type="ECO:0000313" key="2">
    <source>
        <dbReference type="Proteomes" id="UP000220922"/>
    </source>
</evidence>
<evidence type="ECO:0000313" key="1">
    <source>
        <dbReference type="EMBL" id="PDV97576.1"/>
    </source>
</evidence>
<proteinExistence type="predicted"/>
<sequence>MIVAGTRDAVLNQVQMLSIHGTILYDLVYTHVGETQPRQARLGSESLYAEPQSGDLIRVQYMMNVATTVARRMG</sequence>
<protein>
    <submittedName>
        <fullName evidence="1">Uncharacterized protein</fullName>
    </submittedName>
</protein>
<keyword evidence="2" id="KW-1185">Reference proteome</keyword>
<reference evidence="1 2" key="1">
    <citation type="submission" date="2016-05" db="EMBL/GenBank/DDBJ databases">
        <authorList>
            <person name="Lavstsen T."/>
            <person name="Jespersen J.S."/>
        </authorList>
    </citation>
    <scope>NUCLEOTIDE SEQUENCE [LARGE SCALE GENOMIC DNA]</scope>
    <source>
        <strain evidence="1 2">B7-9</strain>
    </source>
</reference>
<comment type="caution">
    <text evidence="1">The sequence shown here is derived from an EMBL/GenBank/DDBJ whole genome shotgun (WGS) entry which is preliminary data.</text>
</comment>
<organism evidence="1 2">
    <name type="scientific">Candidatus Chloroploca asiatica</name>
    <dbReference type="NCBI Taxonomy" id="1506545"/>
    <lineage>
        <taxon>Bacteria</taxon>
        <taxon>Bacillati</taxon>
        <taxon>Chloroflexota</taxon>
        <taxon>Chloroflexia</taxon>
        <taxon>Chloroflexales</taxon>
        <taxon>Chloroflexineae</taxon>
        <taxon>Oscillochloridaceae</taxon>
        <taxon>Candidatus Chloroploca</taxon>
    </lineage>
</organism>
<dbReference type="RefSeq" id="WP_097654203.1">
    <property type="nucleotide sequence ID" value="NZ_LYXE01000127.1"/>
</dbReference>
<name>A0A2H3KYY9_9CHLR</name>
<dbReference type="OrthoDB" id="164228at2"/>
<gene>
    <name evidence="1" type="ORF">A9Q02_03740</name>
</gene>
<dbReference type="AlphaFoldDB" id="A0A2H3KYY9"/>
<dbReference type="EMBL" id="LYXE01000127">
    <property type="protein sequence ID" value="PDV97576.1"/>
    <property type="molecule type" value="Genomic_DNA"/>
</dbReference>